<reference evidence="2 3" key="1">
    <citation type="submission" date="2017-11" db="EMBL/GenBank/DDBJ databases">
        <authorList>
            <person name="Duchaud E."/>
        </authorList>
    </citation>
    <scope>NUCLEOTIDE SEQUENCE [LARGE SCALE GENOMIC DNA]</scope>
    <source>
        <strain evidence="2 3">TNO010</strain>
    </source>
</reference>
<organism evidence="2 3">
    <name type="scientific">Tenacibaculum finnmarkense genomovar ulcerans</name>
    <dbReference type="NCBI Taxonomy" id="2781388"/>
    <lineage>
        <taxon>Bacteria</taxon>
        <taxon>Pseudomonadati</taxon>
        <taxon>Bacteroidota</taxon>
        <taxon>Flavobacteriia</taxon>
        <taxon>Flavobacteriales</taxon>
        <taxon>Flavobacteriaceae</taxon>
        <taxon>Tenacibaculum</taxon>
        <taxon>Tenacibaculum finnmarkense</taxon>
    </lineage>
</organism>
<dbReference type="EMBL" id="OENE01000007">
    <property type="protein sequence ID" value="SOU88104.1"/>
    <property type="molecule type" value="Genomic_DNA"/>
</dbReference>
<name>A0A2I2M857_9FLAO</name>
<dbReference type="Proteomes" id="UP000490060">
    <property type="component" value="Unassembled WGS sequence"/>
</dbReference>
<dbReference type="AlphaFoldDB" id="A0A2I2M857"/>
<gene>
    <name evidence="2" type="ORF">TNO010_150054</name>
</gene>
<evidence type="ECO:0000256" key="1">
    <source>
        <dbReference type="SAM" id="Phobius"/>
    </source>
</evidence>
<accession>A0A2I2M857</accession>
<sequence>MILSIIFWLILAVIIIMSVYSLFKYQLPMFFGYLNKKVASNSQHTPQNENLVSAQNIFSKRVKENDLKIVAGINPKIEGLFHAFGIKTWEDLAGTSVEKCQEILKSVGNKYKIQKPKTWPQQAKLANQGKWKELQECQGNLISEK</sequence>
<proteinExistence type="predicted"/>
<keyword evidence="1" id="KW-1133">Transmembrane helix</keyword>
<evidence type="ECO:0008006" key="4">
    <source>
        <dbReference type="Google" id="ProtNLM"/>
    </source>
</evidence>
<evidence type="ECO:0000313" key="2">
    <source>
        <dbReference type="EMBL" id="SOU88104.1"/>
    </source>
</evidence>
<protein>
    <recommendedName>
        <fullName evidence="4">LSU ribosomal protein L21p</fullName>
    </recommendedName>
</protein>
<feature type="transmembrane region" description="Helical" evidence="1">
    <location>
        <begin position="6"/>
        <end position="23"/>
    </location>
</feature>
<keyword evidence="1" id="KW-0812">Transmembrane</keyword>
<keyword evidence="1" id="KW-0472">Membrane</keyword>
<evidence type="ECO:0000313" key="3">
    <source>
        <dbReference type="Proteomes" id="UP000490060"/>
    </source>
</evidence>
<dbReference type="RefSeq" id="WP_144430083.1">
    <property type="nucleotide sequence ID" value="NZ_JAFMUG010000003.1"/>
</dbReference>